<dbReference type="InterPro" id="IPR001005">
    <property type="entry name" value="SANT/Myb"/>
</dbReference>
<keyword evidence="2" id="KW-0677">Repeat</keyword>
<evidence type="ECO:0000256" key="7">
    <source>
        <dbReference type="SAM" id="MobiDB-lite"/>
    </source>
</evidence>
<feature type="domain" description="HTH myb-type" evidence="9">
    <location>
        <begin position="70"/>
        <end position="124"/>
    </location>
</feature>
<dbReference type="InterPro" id="IPR009057">
    <property type="entry name" value="Homeodomain-like_sf"/>
</dbReference>
<accession>A0A6V7QLN3</accession>
<feature type="domain" description="Myb-like" evidence="8">
    <location>
        <begin position="17"/>
        <end position="69"/>
    </location>
</feature>
<dbReference type="FunFam" id="1.10.10.60:FF:000001">
    <property type="entry name" value="MYB-related transcription factor"/>
    <property type="match status" value="1"/>
</dbReference>
<evidence type="ECO:0000256" key="2">
    <source>
        <dbReference type="ARBA" id="ARBA00022737"/>
    </source>
</evidence>
<protein>
    <recommendedName>
        <fullName evidence="11">Myb-related protein Myb4-like</fullName>
    </recommendedName>
</protein>
<reference evidence="10" key="1">
    <citation type="submission" date="2020-07" db="EMBL/GenBank/DDBJ databases">
        <authorList>
            <person name="Lin J."/>
        </authorList>
    </citation>
    <scope>NUCLEOTIDE SEQUENCE</scope>
</reference>
<dbReference type="PROSITE" id="PS50090">
    <property type="entry name" value="MYB_LIKE"/>
    <property type="match status" value="2"/>
</dbReference>
<dbReference type="PANTHER" id="PTHR10641:SF1413">
    <property type="entry name" value="MYB-RELATED PROTEIN MYB4"/>
    <property type="match status" value="1"/>
</dbReference>
<feature type="region of interest" description="Disordered" evidence="7">
    <location>
        <begin position="130"/>
        <end position="157"/>
    </location>
</feature>
<dbReference type="EMBL" id="LR862137">
    <property type="protein sequence ID" value="CAD1843725.1"/>
    <property type="molecule type" value="Genomic_DNA"/>
</dbReference>
<dbReference type="InterPro" id="IPR017930">
    <property type="entry name" value="Myb_dom"/>
</dbReference>
<keyword evidence="6" id="KW-0539">Nucleus</keyword>
<evidence type="ECO:0000259" key="8">
    <source>
        <dbReference type="PROSITE" id="PS50090"/>
    </source>
</evidence>
<proteinExistence type="predicted"/>
<evidence type="ECO:0008006" key="11">
    <source>
        <dbReference type="Google" id="ProtNLM"/>
    </source>
</evidence>
<dbReference type="CDD" id="cd00167">
    <property type="entry name" value="SANT"/>
    <property type="match status" value="2"/>
</dbReference>
<evidence type="ECO:0000256" key="6">
    <source>
        <dbReference type="ARBA" id="ARBA00023242"/>
    </source>
</evidence>
<gene>
    <name evidence="10" type="ORF">CB5_LOCUS26936</name>
</gene>
<organism evidence="10">
    <name type="scientific">Ananas comosus var. bracteatus</name>
    <name type="common">red pineapple</name>
    <dbReference type="NCBI Taxonomy" id="296719"/>
    <lineage>
        <taxon>Eukaryota</taxon>
        <taxon>Viridiplantae</taxon>
        <taxon>Streptophyta</taxon>
        <taxon>Embryophyta</taxon>
        <taxon>Tracheophyta</taxon>
        <taxon>Spermatophyta</taxon>
        <taxon>Magnoliopsida</taxon>
        <taxon>Liliopsida</taxon>
        <taxon>Poales</taxon>
        <taxon>Bromeliaceae</taxon>
        <taxon>Bromelioideae</taxon>
        <taxon>Ananas</taxon>
    </lineage>
</organism>
<keyword evidence="3" id="KW-0805">Transcription regulation</keyword>
<evidence type="ECO:0000259" key="9">
    <source>
        <dbReference type="PROSITE" id="PS51294"/>
    </source>
</evidence>
<comment type="subcellular location">
    <subcellularLocation>
        <location evidence="1">Nucleus</location>
    </subcellularLocation>
</comment>
<keyword evidence="4" id="KW-0238">DNA-binding</keyword>
<evidence type="ECO:0000256" key="3">
    <source>
        <dbReference type="ARBA" id="ARBA00023015"/>
    </source>
</evidence>
<dbReference type="PROSITE" id="PS51294">
    <property type="entry name" value="HTH_MYB"/>
    <property type="match status" value="2"/>
</dbReference>
<evidence type="ECO:0000256" key="4">
    <source>
        <dbReference type="ARBA" id="ARBA00023125"/>
    </source>
</evidence>
<dbReference type="Pfam" id="PF00249">
    <property type="entry name" value="Myb_DNA-binding"/>
    <property type="match status" value="2"/>
</dbReference>
<dbReference type="InterPro" id="IPR015495">
    <property type="entry name" value="Myb_TF_plants"/>
</dbReference>
<dbReference type="GO" id="GO:0005634">
    <property type="term" value="C:nucleus"/>
    <property type="evidence" value="ECO:0007669"/>
    <property type="project" value="UniProtKB-SubCell"/>
</dbReference>
<dbReference type="SMART" id="SM00717">
    <property type="entry name" value="SANT"/>
    <property type="match status" value="2"/>
</dbReference>
<dbReference type="AlphaFoldDB" id="A0A6V7QLN3"/>
<dbReference type="PANTHER" id="PTHR10641">
    <property type="entry name" value="MYB FAMILY TRANSCRIPTION FACTOR"/>
    <property type="match status" value="1"/>
</dbReference>
<evidence type="ECO:0000256" key="5">
    <source>
        <dbReference type="ARBA" id="ARBA00023163"/>
    </source>
</evidence>
<evidence type="ECO:0000313" key="10">
    <source>
        <dbReference type="EMBL" id="CAD1843725.1"/>
    </source>
</evidence>
<keyword evidence="5" id="KW-0804">Transcription</keyword>
<name>A0A6V7QLN3_ANACO</name>
<dbReference type="GO" id="GO:0003677">
    <property type="term" value="F:DNA binding"/>
    <property type="evidence" value="ECO:0007669"/>
    <property type="project" value="UniProtKB-KW"/>
</dbReference>
<sequence>MLGNMLIKMVRAPCCEKMGVKKGPWTPEEDRILVDYIQRYGHGNWRALPKQAGLLRCGKSCRLRWANYLRPDIKRGNFTKEEEEMIFKLHELLGNRWSAIAARLPGRTDNEIKNVWHTYLKKRLMPNQTVKESKKRAIHTSEPKTESKPIIPRSDSGLATSPEYSMSGFSSSVADGNSAATVEESFSSEEFTEIIDERFWSETLSMDDCFATTMQYGASETPSGDQINEPSLSPLSSNSEGMEFWWRVFMEAGEMKDLALI</sequence>
<feature type="domain" description="Myb-like" evidence="8">
    <location>
        <begin position="70"/>
        <end position="120"/>
    </location>
</feature>
<feature type="domain" description="HTH myb-type" evidence="9">
    <location>
        <begin position="17"/>
        <end position="69"/>
    </location>
</feature>
<dbReference type="Gene3D" id="1.10.10.60">
    <property type="entry name" value="Homeodomain-like"/>
    <property type="match status" value="2"/>
</dbReference>
<evidence type="ECO:0000256" key="1">
    <source>
        <dbReference type="ARBA" id="ARBA00004123"/>
    </source>
</evidence>
<dbReference type="SUPFAM" id="SSF46689">
    <property type="entry name" value="Homeodomain-like"/>
    <property type="match status" value="1"/>
</dbReference>